<proteinExistence type="inferred from homology"/>
<dbReference type="SUPFAM" id="SSF55060">
    <property type="entry name" value="GHMP Kinase, C-terminal domain"/>
    <property type="match status" value="1"/>
</dbReference>
<dbReference type="Gene3D" id="3.30.70.890">
    <property type="entry name" value="GHMP kinase, C-terminal domain"/>
    <property type="match status" value="1"/>
</dbReference>
<dbReference type="EMBL" id="OU963871">
    <property type="protein sequence ID" value="CAH0383673.1"/>
    <property type="molecule type" value="Genomic_DNA"/>
</dbReference>
<keyword evidence="10" id="KW-0756">Sterol biosynthesis</keyword>
<dbReference type="InterPro" id="IPR006205">
    <property type="entry name" value="Mev_gal_kin"/>
</dbReference>
<sequence>MADSNNKINFCTSSPGKIILFGEHSVVYGKLAVAASISNRTTATFKEVEGDVFTLNLPKLGYCETFELANLQSKLDENIPLKKKISKQQTDLGTVGLVDIDALLELSGKDVNFNASVEQSDAIRKALHAFFFLFRGILGTTLVNVPPSTLEIDSELELGAGTGSSASFCVTLAAAFIQLLKQRTPPGYRVSKHEYRNFTFDGSLESFSEKEKIIISCWALHGEKINHGKPSGLDNSVCTHGAILQMNVRGFLKHEGGFQCMDLNIKLSVLLINSGVSRDTKSLVSKVRSLKARHEGVINLILNSMEGIAEKGVLTLQKLSDLEKAKASDKDIRSLYTVLEELFDLNHGLLSTLQVSHEKLEHIRAITAGFGLHTKLTGAGGGGYAIALIPPDYPVNVLPECINQLEANNYQTRQIYLGGEGVNVKQLS</sequence>
<keyword evidence="10" id="KW-0752">Steroid biosynthesis</keyword>
<keyword evidence="5 10" id="KW-0418">Kinase</keyword>
<dbReference type="GO" id="GO:0004496">
    <property type="term" value="F:mevalonate kinase activity"/>
    <property type="evidence" value="ECO:0007669"/>
    <property type="project" value="UniProtKB-EC"/>
</dbReference>
<dbReference type="NCBIfam" id="TIGR00549">
    <property type="entry name" value="mevalon_kin"/>
    <property type="match status" value="1"/>
</dbReference>
<protein>
    <recommendedName>
        <fullName evidence="10">Mevalonate kinase</fullName>
        <shortName evidence="10">MK</shortName>
        <ecNumber evidence="10">2.7.1.36</ecNumber>
    </recommendedName>
</protein>
<keyword evidence="2 10" id="KW-0444">Lipid biosynthesis</keyword>
<gene>
    <name evidence="12" type="ORF">BEMITA_LOCUS3104</name>
</gene>
<dbReference type="OrthoDB" id="1652964at2759"/>
<evidence type="ECO:0000256" key="3">
    <source>
        <dbReference type="ARBA" id="ARBA00022679"/>
    </source>
</evidence>
<feature type="domain" description="GHMP kinase N-terminal" evidence="11">
    <location>
        <begin position="146"/>
        <end position="183"/>
    </location>
</feature>
<evidence type="ECO:0000313" key="12">
    <source>
        <dbReference type="EMBL" id="CAH0383673.1"/>
    </source>
</evidence>
<keyword evidence="13" id="KW-1185">Reference proteome</keyword>
<evidence type="ECO:0000256" key="8">
    <source>
        <dbReference type="ARBA" id="ARBA00023098"/>
    </source>
</evidence>
<keyword evidence="8 10" id="KW-0443">Lipid metabolism</keyword>
<evidence type="ECO:0000256" key="1">
    <source>
        <dbReference type="ARBA" id="ARBA00022490"/>
    </source>
</evidence>
<dbReference type="GO" id="GO:0019287">
    <property type="term" value="P:isopentenyl diphosphate biosynthetic process, mevalonate pathway"/>
    <property type="evidence" value="ECO:0007669"/>
    <property type="project" value="TreeGrafter"/>
</dbReference>
<keyword evidence="3 10" id="KW-0808">Transferase</keyword>
<dbReference type="InterPro" id="IPR020568">
    <property type="entry name" value="Ribosomal_Su5_D2-typ_SF"/>
</dbReference>
<evidence type="ECO:0000256" key="10">
    <source>
        <dbReference type="RuleBase" id="RU363087"/>
    </source>
</evidence>
<dbReference type="Pfam" id="PF00288">
    <property type="entry name" value="GHMP_kinases_N"/>
    <property type="match status" value="1"/>
</dbReference>
<evidence type="ECO:0000259" key="11">
    <source>
        <dbReference type="Pfam" id="PF00288"/>
    </source>
</evidence>
<dbReference type="GO" id="GO:0005829">
    <property type="term" value="C:cytosol"/>
    <property type="evidence" value="ECO:0007669"/>
    <property type="project" value="TreeGrafter"/>
</dbReference>
<dbReference type="GO" id="GO:0006695">
    <property type="term" value="P:cholesterol biosynthetic process"/>
    <property type="evidence" value="ECO:0007669"/>
    <property type="project" value="TreeGrafter"/>
</dbReference>
<evidence type="ECO:0000256" key="5">
    <source>
        <dbReference type="ARBA" id="ARBA00022777"/>
    </source>
</evidence>
<dbReference type="SUPFAM" id="SSF54211">
    <property type="entry name" value="Ribosomal protein S5 domain 2-like"/>
    <property type="match status" value="1"/>
</dbReference>
<dbReference type="InterPro" id="IPR014721">
    <property type="entry name" value="Ribsml_uS5_D2-typ_fold_subgr"/>
</dbReference>
<comment type="similarity">
    <text evidence="10">Belongs to the GHMP kinase family. Mevalonate kinase subfamily.</text>
</comment>
<evidence type="ECO:0000256" key="6">
    <source>
        <dbReference type="ARBA" id="ARBA00022840"/>
    </source>
</evidence>
<keyword evidence="1 10" id="KW-0963">Cytoplasm</keyword>
<evidence type="ECO:0000256" key="7">
    <source>
        <dbReference type="ARBA" id="ARBA00022842"/>
    </source>
</evidence>
<dbReference type="InterPro" id="IPR036554">
    <property type="entry name" value="GHMP_kinase_C_sf"/>
</dbReference>
<dbReference type="PRINTS" id="PR00959">
    <property type="entry name" value="MEVGALKINASE"/>
</dbReference>
<dbReference type="GO" id="GO:0005524">
    <property type="term" value="F:ATP binding"/>
    <property type="evidence" value="ECO:0007669"/>
    <property type="project" value="UniProtKB-KW"/>
</dbReference>
<dbReference type="Gene3D" id="3.30.230.10">
    <property type="match status" value="1"/>
</dbReference>
<name>A0A9P0A3U6_BEMTA</name>
<accession>A0A9P0A3U6</accession>
<dbReference type="PANTHER" id="PTHR43290">
    <property type="entry name" value="MEVALONATE KINASE"/>
    <property type="match status" value="1"/>
</dbReference>
<keyword evidence="10" id="KW-1207">Sterol metabolism</keyword>
<evidence type="ECO:0000256" key="4">
    <source>
        <dbReference type="ARBA" id="ARBA00022741"/>
    </source>
</evidence>
<reference evidence="12" key="1">
    <citation type="submission" date="2021-12" db="EMBL/GenBank/DDBJ databases">
        <authorList>
            <person name="King R."/>
        </authorList>
    </citation>
    <scope>NUCLEOTIDE SEQUENCE</scope>
</reference>
<evidence type="ECO:0000256" key="9">
    <source>
        <dbReference type="ARBA" id="ARBA00029438"/>
    </source>
</evidence>
<keyword evidence="7" id="KW-0460">Magnesium</keyword>
<dbReference type="InterPro" id="IPR006204">
    <property type="entry name" value="GHMP_kinase_N_dom"/>
</dbReference>
<evidence type="ECO:0000313" key="13">
    <source>
        <dbReference type="Proteomes" id="UP001152759"/>
    </source>
</evidence>
<comment type="catalytic activity">
    <reaction evidence="10">
        <text>(R)-mevalonate + ATP = (R)-5-phosphomevalonate + ADP + H(+)</text>
        <dbReference type="Rhea" id="RHEA:17065"/>
        <dbReference type="ChEBI" id="CHEBI:15378"/>
        <dbReference type="ChEBI" id="CHEBI:30616"/>
        <dbReference type="ChEBI" id="CHEBI:36464"/>
        <dbReference type="ChEBI" id="CHEBI:58146"/>
        <dbReference type="ChEBI" id="CHEBI:456216"/>
        <dbReference type="EC" id="2.7.1.36"/>
    </reaction>
</comment>
<comment type="pathway">
    <text evidence="9 10">Isoprenoid biosynthesis; isopentenyl diphosphate biosynthesis via mevalonate pathway; isopentenyl diphosphate from (R)-mevalonate: step 1/3.</text>
</comment>
<keyword evidence="4 10" id="KW-0547">Nucleotide-binding</keyword>
<dbReference type="EC" id="2.7.1.36" evidence="10"/>
<dbReference type="PANTHER" id="PTHR43290:SF2">
    <property type="entry name" value="MEVALONATE KINASE"/>
    <property type="match status" value="1"/>
</dbReference>
<comment type="subcellular location">
    <subcellularLocation>
        <location evidence="10">Cytoplasm</location>
    </subcellularLocation>
</comment>
<evidence type="ECO:0000256" key="2">
    <source>
        <dbReference type="ARBA" id="ARBA00022516"/>
    </source>
</evidence>
<keyword evidence="6 10" id="KW-0067">ATP-binding</keyword>
<dbReference type="AlphaFoldDB" id="A0A9P0A3U6"/>
<dbReference type="Proteomes" id="UP001152759">
    <property type="component" value="Chromosome 10"/>
</dbReference>
<organism evidence="12 13">
    <name type="scientific">Bemisia tabaci</name>
    <name type="common">Sweetpotato whitefly</name>
    <name type="synonym">Aleurodes tabaci</name>
    <dbReference type="NCBI Taxonomy" id="7038"/>
    <lineage>
        <taxon>Eukaryota</taxon>
        <taxon>Metazoa</taxon>
        <taxon>Ecdysozoa</taxon>
        <taxon>Arthropoda</taxon>
        <taxon>Hexapoda</taxon>
        <taxon>Insecta</taxon>
        <taxon>Pterygota</taxon>
        <taxon>Neoptera</taxon>
        <taxon>Paraneoptera</taxon>
        <taxon>Hemiptera</taxon>
        <taxon>Sternorrhyncha</taxon>
        <taxon>Aleyrodoidea</taxon>
        <taxon>Aleyrodidae</taxon>
        <taxon>Aleyrodinae</taxon>
        <taxon>Bemisia</taxon>
    </lineage>
</organism>
<keyword evidence="10" id="KW-0753">Steroid metabolism</keyword>
<dbReference type="KEGG" id="btab:109039078"/>